<sequence>MLLSSRRIAVALCTVAIFITLTMYKVVQKDSVSNSLGFLQSSLSLNHSSLPTEKGNPRFAYAQYATDINYLCNTIINFNRLKRSGTKHDMVLIFPKEWDHESANTREAQAIKNLRASDLNIVFRPFDILSTDKGDSTWHDSLTKFHAFALIEYTRILAFDSDSLVLNNMDFLFLAPDSPVAMPRAYWLTDREHAKQILGSHIMLIEPNTHRYKRIINEAMRSGEFDMDVLNELFKDSAMILPHRRLALLTGEFRAKDHSKYLAPDEEEEWNAMVEASRAYLVHFSDWPLPKPWKSHTEAQWQAALPECLDDDIEKPDQSRCADRLVWTRFYTDYDNDKSVYCGLNKKYV</sequence>
<comment type="caution">
    <text evidence="1">The sequence shown here is derived from an EMBL/GenBank/DDBJ whole genome shotgun (WGS) entry which is preliminary data.</text>
</comment>
<dbReference type="SUPFAM" id="SSF53448">
    <property type="entry name" value="Nucleotide-diphospho-sugar transferases"/>
    <property type="match status" value="1"/>
</dbReference>
<accession>A0A9P5C628</accession>
<organism evidence="1 2">
    <name type="scientific">Trichoderma lentiforme</name>
    <dbReference type="NCBI Taxonomy" id="1567552"/>
    <lineage>
        <taxon>Eukaryota</taxon>
        <taxon>Fungi</taxon>
        <taxon>Dikarya</taxon>
        <taxon>Ascomycota</taxon>
        <taxon>Pezizomycotina</taxon>
        <taxon>Sordariomycetes</taxon>
        <taxon>Hypocreomycetidae</taxon>
        <taxon>Hypocreales</taxon>
        <taxon>Hypocreaceae</taxon>
        <taxon>Trichoderma</taxon>
    </lineage>
</organism>
<reference evidence="1 2" key="1">
    <citation type="submission" date="2018-06" db="EMBL/GenBank/DDBJ databases">
        <title>Genome analysis of cellulolytic fungus Trichoderma lentiforme CFAM-422.</title>
        <authorList>
            <person name="Steindorff A.S."/>
            <person name="Formighieri E.F."/>
            <person name="Midorikawa G.E.O."/>
            <person name="Tamietti M.S."/>
            <person name="Ramos E.Z."/>
            <person name="Silva A.S."/>
            <person name="Bon E.P.S."/>
            <person name="Mendes T.D."/>
            <person name="Damaso M.C.T."/>
            <person name="Favaro L.C.L."/>
        </authorList>
    </citation>
    <scope>NUCLEOTIDE SEQUENCE [LARGE SCALE GENOMIC DNA]</scope>
    <source>
        <strain evidence="1 2">CFAM-422</strain>
    </source>
</reference>
<dbReference type="Proteomes" id="UP000801864">
    <property type="component" value="Unassembled WGS sequence"/>
</dbReference>
<dbReference type="InterPro" id="IPR029044">
    <property type="entry name" value="Nucleotide-diphossugar_trans"/>
</dbReference>
<dbReference type="PANTHER" id="PTHR11183">
    <property type="entry name" value="GLYCOGENIN SUBFAMILY MEMBER"/>
    <property type="match status" value="1"/>
</dbReference>
<protein>
    <submittedName>
        <fullName evidence="1">Glucose N-acetyltransferase 1</fullName>
    </submittedName>
</protein>
<keyword evidence="2" id="KW-1185">Reference proteome</keyword>
<proteinExistence type="predicted"/>
<dbReference type="EMBL" id="QLNT01000033">
    <property type="protein sequence ID" value="KAF3056124.1"/>
    <property type="molecule type" value="Genomic_DNA"/>
</dbReference>
<evidence type="ECO:0000313" key="1">
    <source>
        <dbReference type="EMBL" id="KAF3056124.1"/>
    </source>
</evidence>
<gene>
    <name evidence="1" type="ORF">CFAM422_012858</name>
</gene>
<dbReference type="InterPro" id="IPR050587">
    <property type="entry name" value="GNT1/Glycosyltrans_8"/>
</dbReference>
<dbReference type="Gene3D" id="3.90.550.10">
    <property type="entry name" value="Spore Coat Polysaccharide Biosynthesis Protein SpsA, Chain A"/>
    <property type="match status" value="1"/>
</dbReference>
<dbReference type="AlphaFoldDB" id="A0A9P5C628"/>
<evidence type="ECO:0000313" key="2">
    <source>
        <dbReference type="Proteomes" id="UP000801864"/>
    </source>
</evidence>
<name>A0A9P5C628_9HYPO</name>